<dbReference type="EMBL" id="LWHJ01000015">
    <property type="protein sequence ID" value="OAQ41271.1"/>
    <property type="molecule type" value="Genomic_DNA"/>
</dbReference>
<name>A0A179DJS1_9SPHI</name>
<dbReference type="AlphaFoldDB" id="A0A179DJS1"/>
<evidence type="ECO:0000313" key="1">
    <source>
        <dbReference type="EMBL" id="OAQ41271.1"/>
    </source>
</evidence>
<reference evidence="1 2" key="1">
    <citation type="submission" date="2016-04" db="EMBL/GenBank/DDBJ databases">
        <authorList>
            <person name="Evans L.H."/>
            <person name="Alamgir A."/>
            <person name="Owens N."/>
            <person name="Weber N.D."/>
            <person name="Virtaneva K."/>
            <person name="Barbian K."/>
            <person name="Babar A."/>
            <person name="Rosenke K."/>
        </authorList>
    </citation>
    <scope>NUCLEOTIDE SEQUENCE [LARGE SCALE GENOMIC DNA]</scope>
    <source>
        <strain evidence="1 2">CCM 8644</strain>
    </source>
</reference>
<sequence length="212" mass="24787">MKDNDTLIPMNVDEIAHNFEFLEFKCADISQQFNLEFYKEFSKLYNTDPILFKFICNDKKVFSSCIQNLQFNSKLTNSSLCLDMRIIKSLFINKSLNISPSQMGELNENCNWEEFETLCFERVSPFIFDGILAELVSRGGIFFKSKKKLKHIVELARIFSDSIIQGYYNSFIIYQVTEGWSGYFGNMGFDNTFVIFDENNGEFWVMAKTDFD</sequence>
<dbReference type="Proteomes" id="UP000078459">
    <property type="component" value="Unassembled WGS sequence"/>
</dbReference>
<evidence type="ECO:0000313" key="2">
    <source>
        <dbReference type="Proteomes" id="UP000078459"/>
    </source>
</evidence>
<protein>
    <submittedName>
        <fullName evidence="1">Uncharacterized protein</fullName>
    </submittedName>
</protein>
<reference evidence="1 2" key="2">
    <citation type="submission" date="2016-06" db="EMBL/GenBank/DDBJ databases">
        <title>Pedobacter psychrophilus sp. nov., isolated from Antarctic fragmentary rock.</title>
        <authorList>
            <person name="Svec P."/>
        </authorList>
    </citation>
    <scope>NUCLEOTIDE SEQUENCE [LARGE SCALE GENOMIC DNA]</scope>
    <source>
        <strain evidence="1 2">CCM 8644</strain>
    </source>
</reference>
<organism evidence="1 2">
    <name type="scientific">Pedobacter psychrophilus</name>
    <dbReference type="NCBI Taxonomy" id="1826909"/>
    <lineage>
        <taxon>Bacteria</taxon>
        <taxon>Pseudomonadati</taxon>
        <taxon>Bacteroidota</taxon>
        <taxon>Sphingobacteriia</taxon>
        <taxon>Sphingobacteriales</taxon>
        <taxon>Sphingobacteriaceae</taxon>
        <taxon>Pedobacter</taxon>
    </lineage>
</organism>
<comment type="caution">
    <text evidence="1">The sequence shown here is derived from an EMBL/GenBank/DDBJ whole genome shotgun (WGS) entry which is preliminary data.</text>
</comment>
<keyword evidence="2" id="KW-1185">Reference proteome</keyword>
<gene>
    <name evidence="1" type="ORF">A5893_17375</name>
</gene>
<accession>A0A179DJS1</accession>
<proteinExistence type="predicted"/>